<protein>
    <recommendedName>
        <fullName evidence="8">Large ribosomal subunit protein mL38</fullName>
    </recommendedName>
    <alternativeName>
        <fullName evidence="9">39S ribosomal protein L38, mitochondrial</fullName>
    </alternativeName>
</protein>
<proteinExistence type="inferred from homology"/>
<reference evidence="10 11" key="1">
    <citation type="submission" date="2020-06" db="EMBL/GenBank/DDBJ databases">
        <authorList>
            <person name="Li R."/>
            <person name="Bekaert M."/>
        </authorList>
    </citation>
    <scope>NUCLEOTIDE SEQUENCE [LARGE SCALE GENOMIC DNA]</scope>
    <source>
        <strain evidence="11">wild</strain>
    </source>
</reference>
<evidence type="ECO:0000313" key="11">
    <source>
        <dbReference type="Proteomes" id="UP000507470"/>
    </source>
</evidence>
<sequence>MSQAMKRLKSVLQNVITVDRQQVRTKMYWPRKIEPEEEKTHAQRIAEMKQTDPELDKLINIGFPVTKFDRTERKKMKHELKESIAEKEKELERAARTRTLNVPLEEVKKIYTQEMQRFHWKSLAEHYGIYRDLFDNAMFYQCVNMDIYYDFDEEYVSKVYIGNRLKPSEVKSKPYVEYTADPDTWWTIAMTAPDSHLQDNNMEYLHWLIGNIPGNDLDKGEELCNYLPPFPVRGTGYHRYVFVLYKQNRKIDFSKDKRPENCTSLQDRSFSTLEFYRSLQDDLTPASVNLFQSDWDESVRDTFWNILDMKEPRFEFKHPPPYHPLQKWYPHRQPFNLYLDRYRDIKDLNEEVLKDRLKDLKPFEPPPQQKYPVLNMIRYKQISGVQPTWRRPKLRHKYLKEMHWNDSEDKII</sequence>
<evidence type="ECO:0000256" key="1">
    <source>
        <dbReference type="ARBA" id="ARBA00004173"/>
    </source>
</evidence>
<evidence type="ECO:0000256" key="7">
    <source>
        <dbReference type="ARBA" id="ARBA00038016"/>
    </source>
</evidence>
<dbReference type="PANTHER" id="PTHR11362:SF133">
    <property type="entry name" value="LARGE RIBOSOMAL SUBUNIT PROTEIN ML38"/>
    <property type="match status" value="1"/>
</dbReference>
<keyword evidence="5" id="KW-0496">Mitochondrion</keyword>
<dbReference type="Gene3D" id="3.90.280.10">
    <property type="entry name" value="PEBP-like"/>
    <property type="match status" value="1"/>
</dbReference>
<dbReference type="InterPro" id="IPR036610">
    <property type="entry name" value="PEBP-like_sf"/>
</dbReference>
<comment type="subcellular location">
    <subcellularLocation>
        <location evidence="1">Mitochondrion</location>
    </subcellularLocation>
</comment>
<dbReference type="EMBL" id="CACVKT020003694">
    <property type="protein sequence ID" value="CAC5385385.1"/>
    <property type="molecule type" value="Genomic_DNA"/>
</dbReference>
<evidence type="ECO:0000256" key="5">
    <source>
        <dbReference type="ARBA" id="ARBA00023128"/>
    </source>
</evidence>
<name>A0A6J8BN57_MYTCO</name>
<dbReference type="GO" id="GO:0005743">
    <property type="term" value="C:mitochondrial inner membrane"/>
    <property type="evidence" value="ECO:0007669"/>
    <property type="project" value="UniProtKB-ARBA"/>
</dbReference>
<dbReference type="Proteomes" id="UP000507470">
    <property type="component" value="Unassembled WGS sequence"/>
</dbReference>
<dbReference type="Pfam" id="PF01161">
    <property type="entry name" value="PBP"/>
    <property type="match status" value="1"/>
</dbReference>
<keyword evidence="3" id="KW-0689">Ribosomal protein</keyword>
<evidence type="ECO:0000256" key="6">
    <source>
        <dbReference type="ARBA" id="ARBA00023274"/>
    </source>
</evidence>
<evidence type="ECO:0000256" key="2">
    <source>
        <dbReference type="ARBA" id="ARBA00022946"/>
    </source>
</evidence>
<keyword evidence="4" id="KW-0175">Coiled coil</keyword>
<dbReference type="InterPro" id="IPR008914">
    <property type="entry name" value="PEBP"/>
</dbReference>
<evidence type="ECO:0000256" key="4">
    <source>
        <dbReference type="ARBA" id="ARBA00023054"/>
    </source>
</evidence>
<accession>A0A6J8BN57</accession>
<evidence type="ECO:0000256" key="3">
    <source>
        <dbReference type="ARBA" id="ARBA00022980"/>
    </source>
</evidence>
<dbReference type="SUPFAM" id="SSF49777">
    <property type="entry name" value="PEBP-like"/>
    <property type="match status" value="1"/>
</dbReference>
<dbReference type="GO" id="GO:0005762">
    <property type="term" value="C:mitochondrial large ribosomal subunit"/>
    <property type="evidence" value="ECO:0007669"/>
    <property type="project" value="TreeGrafter"/>
</dbReference>
<dbReference type="PANTHER" id="PTHR11362">
    <property type="entry name" value="PHOSPHATIDYLETHANOLAMINE-BINDING PROTEIN"/>
    <property type="match status" value="1"/>
</dbReference>
<keyword evidence="6" id="KW-0687">Ribonucleoprotein</keyword>
<dbReference type="FunFam" id="3.90.280.10:FF:000002">
    <property type="entry name" value="39S ribosomal protein L38, mitochondrial"/>
    <property type="match status" value="1"/>
</dbReference>
<evidence type="ECO:0000313" key="10">
    <source>
        <dbReference type="EMBL" id="CAC5385385.1"/>
    </source>
</evidence>
<gene>
    <name evidence="10" type="ORF">MCOR_20933</name>
</gene>
<evidence type="ECO:0000256" key="9">
    <source>
        <dbReference type="ARBA" id="ARBA00041206"/>
    </source>
</evidence>
<dbReference type="OrthoDB" id="2153661at2759"/>
<keyword evidence="2" id="KW-0809">Transit peptide</keyword>
<keyword evidence="11" id="KW-1185">Reference proteome</keyword>
<comment type="similarity">
    <text evidence="7">Belongs to the phosphatidylethanolamine-binding protein family. Mitochondrion-specific ribosomal protein mL38 subfamily.</text>
</comment>
<dbReference type="CDD" id="cd00866">
    <property type="entry name" value="PEBP_euk"/>
    <property type="match status" value="1"/>
</dbReference>
<dbReference type="InterPro" id="IPR035810">
    <property type="entry name" value="PEBP_euk"/>
</dbReference>
<organism evidence="10 11">
    <name type="scientific">Mytilus coruscus</name>
    <name type="common">Sea mussel</name>
    <dbReference type="NCBI Taxonomy" id="42192"/>
    <lineage>
        <taxon>Eukaryota</taxon>
        <taxon>Metazoa</taxon>
        <taxon>Spiralia</taxon>
        <taxon>Lophotrochozoa</taxon>
        <taxon>Mollusca</taxon>
        <taxon>Bivalvia</taxon>
        <taxon>Autobranchia</taxon>
        <taxon>Pteriomorphia</taxon>
        <taxon>Mytilida</taxon>
        <taxon>Mytiloidea</taxon>
        <taxon>Mytilidae</taxon>
        <taxon>Mytilinae</taxon>
        <taxon>Mytilus</taxon>
    </lineage>
</organism>
<evidence type="ECO:0000256" key="8">
    <source>
        <dbReference type="ARBA" id="ARBA00039444"/>
    </source>
</evidence>
<dbReference type="AlphaFoldDB" id="A0A6J8BN57"/>